<dbReference type="Pfam" id="PF00057">
    <property type="entry name" value="Ldl_recept_a"/>
    <property type="match status" value="1"/>
</dbReference>
<accession>A0ABD0SS41</accession>
<evidence type="ECO:0000256" key="3">
    <source>
        <dbReference type="SAM" id="SignalP"/>
    </source>
</evidence>
<feature type="signal peptide" evidence="3">
    <location>
        <begin position="1"/>
        <end position="22"/>
    </location>
</feature>
<dbReference type="SUPFAM" id="SSF88713">
    <property type="entry name" value="Glycoside hydrolase/deacetylase"/>
    <property type="match status" value="1"/>
</dbReference>
<dbReference type="InterPro" id="IPR002557">
    <property type="entry name" value="Chitin-bd_dom"/>
</dbReference>
<dbReference type="GO" id="GO:0016787">
    <property type="term" value="F:hydrolase activity"/>
    <property type="evidence" value="ECO:0007669"/>
    <property type="project" value="UniProtKB-ARBA"/>
</dbReference>
<reference evidence="5 6" key="1">
    <citation type="submission" date="2024-06" db="EMBL/GenBank/DDBJ databases">
        <title>A chromosome-level genome assembly of beet webworm, Loxostege sticticalis.</title>
        <authorList>
            <person name="Zhang Y."/>
        </authorList>
    </citation>
    <scope>NUCLEOTIDE SEQUENCE [LARGE SCALE GENOMIC DNA]</scope>
    <source>
        <strain evidence="5">AQ028</strain>
        <tissue evidence="5">Male pupae</tissue>
    </source>
</reference>
<dbReference type="Pfam" id="PF01607">
    <property type="entry name" value="CBM_14"/>
    <property type="match status" value="1"/>
</dbReference>
<dbReference type="Gene3D" id="4.10.400.10">
    <property type="entry name" value="Low-density Lipoprotein Receptor"/>
    <property type="match status" value="1"/>
</dbReference>
<dbReference type="PANTHER" id="PTHR45985:SF5">
    <property type="entry name" value="CHITIN AND LDLR BINDING DEACETYLASE 3"/>
    <property type="match status" value="1"/>
</dbReference>
<feature type="chain" id="PRO_5044856215" description="Chitin-binding type-2 domain-containing protein" evidence="3">
    <location>
        <begin position="23"/>
        <end position="525"/>
    </location>
</feature>
<dbReference type="SMART" id="SM00192">
    <property type="entry name" value="LDLa"/>
    <property type="match status" value="1"/>
</dbReference>
<evidence type="ECO:0000259" key="4">
    <source>
        <dbReference type="PROSITE" id="PS50940"/>
    </source>
</evidence>
<keyword evidence="3" id="KW-0732">Signal</keyword>
<keyword evidence="1 2" id="KW-1015">Disulfide bond</keyword>
<dbReference type="PANTHER" id="PTHR45985">
    <property type="match status" value="1"/>
</dbReference>
<dbReference type="EMBL" id="JBEDNZ010000017">
    <property type="protein sequence ID" value="KAL0821843.1"/>
    <property type="molecule type" value="Genomic_DNA"/>
</dbReference>
<sequence>MARLSRLSALFAIAFLLLGVQCKNVSKRSLSNNIKCHVNGRFFRNPDRTEESMWTRDECAKYYLCVDKEVYEFRCSEGLLFDVSRQKCVAAQNVFNCDLSTETIIPKPLLEQAGCANETHLGCADGACVPAEYFCDGSSDCNDSSDEGWCDVSYDPNAAAPCEPGQCELPNCFCSRNGTETPGRLVTSQTPQMITLTFSGPVNHENWDIYSKHLFTERRNPNGCPIKATFFVSHSYTNYRHVQKLWNDGHEIAINSITRREPEEWWSKNATVEDWFDEMVGQANIINRFSRVRMEDFRGLRAPFLSVGWNRQFLMMQEFGFVYDSSVVAPLVNPPYWPYTLDYKMPHRCAGDSQYCPTRSYAGLWEMVINPLVHSKETCATLDQCPTKPAREEVYNILMNNFKRHYLTNRAPFGIHLDSTWLKSSDEYLMEFKQFIDEVLKLPDVYFVTNRQVIEWIKRPTPVLQLKNFYPWLCPNRRLTDFEVACPKPTTCKLPSKILAHDRYMITCTECPKTYPWIRNEFGVE</sequence>
<comment type="caution">
    <text evidence="5">The sequence shown here is derived from an EMBL/GenBank/DDBJ whole genome shotgun (WGS) entry which is preliminary data.</text>
</comment>
<gene>
    <name evidence="5" type="ORF">ABMA28_005250</name>
</gene>
<protein>
    <recommendedName>
        <fullName evidence="4">Chitin-binding type-2 domain-containing protein</fullName>
    </recommendedName>
</protein>
<proteinExistence type="predicted"/>
<dbReference type="InterPro" id="IPR011330">
    <property type="entry name" value="Glyco_hydro/deAcase_b/a-brl"/>
</dbReference>
<feature type="disulfide bond" evidence="2">
    <location>
        <begin position="123"/>
        <end position="141"/>
    </location>
</feature>
<dbReference type="InterPro" id="IPR002172">
    <property type="entry name" value="LDrepeatLR_classA_rpt"/>
</dbReference>
<dbReference type="InterPro" id="IPR052740">
    <property type="entry name" value="CE4"/>
</dbReference>
<comment type="caution">
    <text evidence="2">Lacks conserved residue(s) required for the propagation of feature annotation.</text>
</comment>
<evidence type="ECO:0000256" key="1">
    <source>
        <dbReference type="ARBA" id="ARBA00023157"/>
    </source>
</evidence>
<dbReference type="PROSITE" id="PS50940">
    <property type="entry name" value="CHIT_BIND_II"/>
    <property type="match status" value="1"/>
</dbReference>
<dbReference type="PROSITE" id="PS50068">
    <property type="entry name" value="LDLRA_2"/>
    <property type="match status" value="1"/>
</dbReference>
<evidence type="ECO:0000256" key="2">
    <source>
        <dbReference type="PROSITE-ProRule" id="PRU00124"/>
    </source>
</evidence>
<organism evidence="5 6">
    <name type="scientific">Loxostege sticticalis</name>
    <name type="common">Beet webworm moth</name>
    <dbReference type="NCBI Taxonomy" id="481309"/>
    <lineage>
        <taxon>Eukaryota</taxon>
        <taxon>Metazoa</taxon>
        <taxon>Ecdysozoa</taxon>
        <taxon>Arthropoda</taxon>
        <taxon>Hexapoda</taxon>
        <taxon>Insecta</taxon>
        <taxon>Pterygota</taxon>
        <taxon>Neoptera</taxon>
        <taxon>Endopterygota</taxon>
        <taxon>Lepidoptera</taxon>
        <taxon>Glossata</taxon>
        <taxon>Ditrysia</taxon>
        <taxon>Pyraloidea</taxon>
        <taxon>Crambidae</taxon>
        <taxon>Pyraustinae</taxon>
        <taxon>Loxostege</taxon>
    </lineage>
</organism>
<feature type="disulfide bond" evidence="2">
    <location>
        <begin position="135"/>
        <end position="150"/>
    </location>
</feature>
<dbReference type="Gene3D" id="2.170.140.10">
    <property type="entry name" value="Chitin binding domain"/>
    <property type="match status" value="1"/>
</dbReference>
<dbReference type="SUPFAM" id="SSF57625">
    <property type="entry name" value="Invertebrate chitin-binding proteins"/>
    <property type="match status" value="1"/>
</dbReference>
<dbReference type="Gene3D" id="3.20.20.370">
    <property type="entry name" value="Glycoside hydrolase/deacetylase"/>
    <property type="match status" value="1"/>
</dbReference>
<dbReference type="SMART" id="SM00494">
    <property type="entry name" value="ChtBD2"/>
    <property type="match status" value="1"/>
</dbReference>
<evidence type="ECO:0000313" key="5">
    <source>
        <dbReference type="EMBL" id="KAL0821843.1"/>
    </source>
</evidence>
<dbReference type="InterPro" id="IPR036055">
    <property type="entry name" value="LDL_receptor-like_sf"/>
</dbReference>
<feature type="domain" description="Chitin-binding type-2" evidence="4">
    <location>
        <begin position="33"/>
        <end position="99"/>
    </location>
</feature>
<name>A0ABD0SS41_LOXSC</name>
<dbReference type="Proteomes" id="UP001549921">
    <property type="component" value="Unassembled WGS sequence"/>
</dbReference>
<dbReference type="InterPro" id="IPR036508">
    <property type="entry name" value="Chitin-bd_dom_sf"/>
</dbReference>
<dbReference type="AlphaFoldDB" id="A0ABD0SS41"/>
<dbReference type="SUPFAM" id="SSF57424">
    <property type="entry name" value="LDL receptor-like module"/>
    <property type="match status" value="1"/>
</dbReference>
<dbReference type="InterPro" id="IPR023415">
    <property type="entry name" value="LDLR_class-A_CS"/>
</dbReference>
<dbReference type="PROSITE" id="PS01209">
    <property type="entry name" value="LDLRA_1"/>
    <property type="match status" value="1"/>
</dbReference>
<dbReference type="CDD" id="cd00112">
    <property type="entry name" value="LDLa"/>
    <property type="match status" value="1"/>
</dbReference>
<evidence type="ECO:0000313" key="6">
    <source>
        <dbReference type="Proteomes" id="UP001549921"/>
    </source>
</evidence>